<accession>A0A6A6P5G1</accession>
<gene>
    <name evidence="1" type="ORF">BDY21DRAFT_209330</name>
</gene>
<dbReference type="Proteomes" id="UP000799766">
    <property type="component" value="Unassembled WGS sequence"/>
</dbReference>
<sequence>MYIAGRRYSVLHATPSAFRLDGFTSAPFLLHYPMCIQYVLDHTSPLALRCGDVRELVHFPLVHSSPLDASAPLRVPASPSKAAPLQRVVNCHRPSGCATLRNTRSASLACLLPCAARELPRAGGGFSFVPTIVSCSARRARCRDPARCMARATPFARLVADGNVRSSGLQLGATAWGQVDFAQAVTPRATFRFCGSVRGERTASRHRADCKANNILRLERELVYQSLAGRQR</sequence>
<keyword evidence="2" id="KW-1185">Reference proteome</keyword>
<organism evidence="1 2">
    <name type="scientific">Lineolata rhizophorae</name>
    <dbReference type="NCBI Taxonomy" id="578093"/>
    <lineage>
        <taxon>Eukaryota</taxon>
        <taxon>Fungi</taxon>
        <taxon>Dikarya</taxon>
        <taxon>Ascomycota</taxon>
        <taxon>Pezizomycotina</taxon>
        <taxon>Dothideomycetes</taxon>
        <taxon>Dothideomycetes incertae sedis</taxon>
        <taxon>Lineolatales</taxon>
        <taxon>Lineolataceae</taxon>
        <taxon>Lineolata</taxon>
    </lineage>
</organism>
<dbReference type="EMBL" id="MU001677">
    <property type="protein sequence ID" value="KAF2458673.1"/>
    <property type="molecule type" value="Genomic_DNA"/>
</dbReference>
<dbReference type="AlphaFoldDB" id="A0A6A6P5G1"/>
<proteinExistence type="predicted"/>
<protein>
    <submittedName>
        <fullName evidence="1">Uncharacterized protein</fullName>
    </submittedName>
</protein>
<reference evidence="1" key="1">
    <citation type="journal article" date="2020" name="Stud. Mycol.">
        <title>101 Dothideomycetes genomes: a test case for predicting lifestyles and emergence of pathogens.</title>
        <authorList>
            <person name="Haridas S."/>
            <person name="Albert R."/>
            <person name="Binder M."/>
            <person name="Bloem J."/>
            <person name="Labutti K."/>
            <person name="Salamov A."/>
            <person name="Andreopoulos B."/>
            <person name="Baker S."/>
            <person name="Barry K."/>
            <person name="Bills G."/>
            <person name="Bluhm B."/>
            <person name="Cannon C."/>
            <person name="Castanera R."/>
            <person name="Culley D."/>
            <person name="Daum C."/>
            <person name="Ezra D."/>
            <person name="Gonzalez J."/>
            <person name="Henrissat B."/>
            <person name="Kuo A."/>
            <person name="Liang C."/>
            <person name="Lipzen A."/>
            <person name="Lutzoni F."/>
            <person name="Magnuson J."/>
            <person name="Mondo S."/>
            <person name="Nolan M."/>
            <person name="Ohm R."/>
            <person name="Pangilinan J."/>
            <person name="Park H.-J."/>
            <person name="Ramirez L."/>
            <person name="Alfaro M."/>
            <person name="Sun H."/>
            <person name="Tritt A."/>
            <person name="Yoshinaga Y."/>
            <person name="Zwiers L.-H."/>
            <person name="Turgeon B."/>
            <person name="Goodwin S."/>
            <person name="Spatafora J."/>
            <person name="Crous P."/>
            <person name="Grigoriev I."/>
        </authorList>
    </citation>
    <scope>NUCLEOTIDE SEQUENCE</scope>
    <source>
        <strain evidence="1">ATCC 16933</strain>
    </source>
</reference>
<evidence type="ECO:0000313" key="2">
    <source>
        <dbReference type="Proteomes" id="UP000799766"/>
    </source>
</evidence>
<name>A0A6A6P5G1_9PEZI</name>
<evidence type="ECO:0000313" key="1">
    <source>
        <dbReference type="EMBL" id="KAF2458673.1"/>
    </source>
</evidence>